<dbReference type="GO" id="GO:0005634">
    <property type="term" value="C:nucleus"/>
    <property type="evidence" value="ECO:0007669"/>
    <property type="project" value="TreeGrafter"/>
</dbReference>
<sequence length="201" mass="22586">KLQVPKLRTLDVFSGCGGLSEGFHQAGVSETLWAIEMWEPAAQAFPKPIPDHSHHTLTTPDHPWGCFGVRPCPISPQEHFLGLIPPPMAPPTPPFPRSYCDYYRPRFFLLENVRNFVSFKRSMVLKLTLRCLVRMGYQCTFGVLQAGQYGVAQTRRRAIVLAAAPGEKLPMFPEPLHVFAPRACQLSVVVDDKKFVSNITR</sequence>
<dbReference type="GO" id="GO:0044027">
    <property type="term" value="P:negative regulation of gene expression via chromosomal CpG island methylation"/>
    <property type="evidence" value="ECO:0007669"/>
    <property type="project" value="TreeGrafter"/>
</dbReference>
<gene>
    <name evidence="5" type="primary">Dnmt1</name>
    <name evidence="5" type="ORF">STEDEN_R12931</name>
</gene>
<dbReference type="PANTHER" id="PTHR10629">
    <property type="entry name" value="CYTOSINE-SPECIFIC METHYLTRANSFERASE"/>
    <property type="match status" value="1"/>
</dbReference>
<evidence type="ECO:0000256" key="1">
    <source>
        <dbReference type="ARBA" id="ARBA00011975"/>
    </source>
</evidence>
<dbReference type="EMBL" id="VWZU01008031">
    <property type="protein sequence ID" value="NXI25917.1"/>
    <property type="molecule type" value="Genomic_DNA"/>
</dbReference>
<comment type="caution">
    <text evidence="5">The sequence shown here is derived from an EMBL/GenBank/DDBJ whole genome shotgun (WGS) entry which is preliminary data.</text>
</comment>
<organism evidence="5 6">
    <name type="scientific">Sterrhoptilus dennistouni</name>
    <dbReference type="NCBI Taxonomy" id="2585820"/>
    <lineage>
        <taxon>Eukaryota</taxon>
        <taxon>Metazoa</taxon>
        <taxon>Chordata</taxon>
        <taxon>Craniata</taxon>
        <taxon>Vertebrata</taxon>
        <taxon>Euteleostomi</taxon>
        <taxon>Archelosauria</taxon>
        <taxon>Archosauria</taxon>
        <taxon>Dinosauria</taxon>
        <taxon>Saurischia</taxon>
        <taxon>Theropoda</taxon>
        <taxon>Coelurosauria</taxon>
        <taxon>Aves</taxon>
        <taxon>Neognathae</taxon>
        <taxon>Neoaves</taxon>
        <taxon>Telluraves</taxon>
        <taxon>Australaves</taxon>
        <taxon>Passeriformes</taxon>
        <taxon>Sylvioidea</taxon>
        <taxon>Zosteropidae</taxon>
        <taxon>Sterrhoptilus</taxon>
    </lineage>
</organism>
<keyword evidence="3 5" id="KW-0808">Transferase</keyword>
<dbReference type="GO" id="GO:0003886">
    <property type="term" value="F:DNA (cytosine-5-)-methyltransferase activity"/>
    <property type="evidence" value="ECO:0007669"/>
    <property type="project" value="UniProtKB-EC"/>
</dbReference>
<dbReference type="PANTHER" id="PTHR10629:SF52">
    <property type="entry name" value="DNA (CYTOSINE-5)-METHYLTRANSFERASE 1"/>
    <property type="match status" value="1"/>
</dbReference>
<dbReference type="InterPro" id="IPR001525">
    <property type="entry name" value="C5_MeTfrase"/>
</dbReference>
<dbReference type="Proteomes" id="UP000572325">
    <property type="component" value="Unassembled WGS sequence"/>
</dbReference>
<protein>
    <recommendedName>
        <fullName evidence="1">DNA (cytosine-5-)-methyltransferase</fullName>
        <ecNumber evidence="1">2.1.1.37</ecNumber>
    </recommendedName>
</protein>
<dbReference type="Gene3D" id="3.40.50.150">
    <property type="entry name" value="Vaccinia Virus protein VP39"/>
    <property type="match status" value="2"/>
</dbReference>
<evidence type="ECO:0000256" key="4">
    <source>
        <dbReference type="ARBA" id="ARBA00022691"/>
    </source>
</evidence>
<dbReference type="AlphaFoldDB" id="A0A7K9RPS2"/>
<dbReference type="SUPFAM" id="SSF53335">
    <property type="entry name" value="S-adenosyl-L-methionine-dependent methyltransferases"/>
    <property type="match status" value="1"/>
</dbReference>
<dbReference type="InterPro" id="IPR029063">
    <property type="entry name" value="SAM-dependent_MTases_sf"/>
</dbReference>
<dbReference type="PRINTS" id="PR00105">
    <property type="entry name" value="C5METTRFRASE"/>
</dbReference>
<feature type="non-terminal residue" evidence="5">
    <location>
        <position position="201"/>
    </location>
</feature>
<keyword evidence="4" id="KW-0949">S-adenosyl-L-methionine</keyword>
<proteinExistence type="predicted"/>
<dbReference type="InterPro" id="IPR050390">
    <property type="entry name" value="C5-Methyltransferase"/>
</dbReference>
<reference evidence="5 6" key="1">
    <citation type="submission" date="2019-09" db="EMBL/GenBank/DDBJ databases">
        <title>Bird 10,000 Genomes (B10K) Project - Family phase.</title>
        <authorList>
            <person name="Zhang G."/>
        </authorList>
    </citation>
    <scope>NUCLEOTIDE SEQUENCE [LARGE SCALE GENOMIC DNA]</scope>
    <source>
        <strain evidence="5">B10K-DU-001-27</strain>
        <tissue evidence="5">Muscle</tissue>
    </source>
</reference>
<evidence type="ECO:0000256" key="2">
    <source>
        <dbReference type="ARBA" id="ARBA00022603"/>
    </source>
</evidence>
<keyword evidence="2 5" id="KW-0489">Methyltransferase</keyword>
<keyword evidence="6" id="KW-1185">Reference proteome</keyword>
<evidence type="ECO:0000313" key="5">
    <source>
        <dbReference type="EMBL" id="NXI25917.1"/>
    </source>
</evidence>
<dbReference type="GO" id="GO:0032259">
    <property type="term" value="P:methylation"/>
    <property type="evidence" value="ECO:0007669"/>
    <property type="project" value="UniProtKB-KW"/>
</dbReference>
<dbReference type="Pfam" id="PF00145">
    <property type="entry name" value="DNA_methylase"/>
    <property type="match status" value="2"/>
</dbReference>
<dbReference type="GO" id="GO:0003677">
    <property type="term" value="F:DNA binding"/>
    <property type="evidence" value="ECO:0007669"/>
    <property type="project" value="TreeGrafter"/>
</dbReference>
<feature type="non-terminal residue" evidence="5">
    <location>
        <position position="1"/>
    </location>
</feature>
<evidence type="ECO:0000256" key="3">
    <source>
        <dbReference type="ARBA" id="ARBA00022679"/>
    </source>
</evidence>
<accession>A0A7K9RPS2</accession>
<name>A0A7K9RPS2_9PASS</name>
<dbReference type="EC" id="2.1.1.37" evidence="1"/>
<evidence type="ECO:0000313" key="6">
    <source>
        <dbReference type="Proteomes" id="UP000572325"/>
    </source>
</evidence>